<proteinExistence type="predicted"/>
<dbReference type="EMBL" id="KQ994502">
    <property type="protein sequence ID" value="KZV48044.1"/>
    <property type="molecule type" value="Genomic_DNA"/>
</dbReference>
<feature type="region of interest" description="Disordered" evidence="1">
    <location>
        <begin position="15"/>
        <end position="38"/>
    </location>
</feature>
<dbReference type="AlphaFoldDB" id="A0A2Z7CTP9"/>
<accession>A0A2Z7CTP9</accession>
<evidence type="ECO:0000256" key="1">
    <source>
        <dbReference type="SAM" id="MobiDB-lite"/>
    </source>
</evidence>
<evidence type="ECO:0000313" key="3">
    <source>
        <dbReference type="Proteomes" id="UP000250235"/>
    </source>
</evidence>
<evidence type="ECO:0000313" key="2">
    <source>
        <dbReference type="EMBL" id="KZV48044.1"/>
    </source>
</evidence>
<protein>
    <submittedName>
        <fullName evidence="2">Uncharacterized protein</fullName>
    </submittedName>
</protein>
<reference evidence="2 3" key="1">
    <citation type="journal article" date="2015" name="Proc. Natl. Acad. Sci. U.S.A.">
        <title>The resurrection genome of Boea hygrometrica: A blueprint for survival of dehydration.</title>
        <authorList>
            <person name="Xiao L."/>
            <person name="Yang G."/>
            <person name="Zhang L."/>
            <person name="Yang X."/>
            <person name="Zhao S."/>
            <person name="Ji Z."/>
            <person name="Zhou Q."/>
            <person name="Hu M."/>
            <person name="Wang Y."/>
            <person name="Chen M."/>
            <person name="Xu Y."/>
            <person name="Jin H."/>
            <person name="Xiao X."/>
            <person name="Hu G."/>
            <person name="Bao F."/>
            <person name="Hu Y."/>
            <person name="Wan P."/>
            <person name="Li L."/>
            <person name="Deng X."/>
            <person name="Kuang T."/>
            <person name="Xiang C."/>
            <person name="Zhu J.K."/>
            <person name="Oliver M.J."/>
            <person name="He Y."/>
        </authorList>
    </citation>
    <scope>NUCLEOTIDE SEQUENCE [LARGE SCALE GENOMIC DNA]</scope>
    <source>
        <strain evidence="3">cv. XS01</strain>
    </source>
</reference>
<gene>
    <name evidence="2" type="ORF">F511_26455</name>
</gene>
<dbReference type="Proteomes" id="UP000250235">
    <property type="component" value="Unassembled WGS sequence"/>
</dbReference>
<sequence>MHQLSVDRATTCARLPANQQLKAGHRAKQRPNSPAEMRDKRAYNRARLCVRAKRGAPRKRRRPAAIQEFFCAWLQPESQGDWLFTVGGGRLRLISKAGGGGGVVERGVVSMTFRVVRTNQYNQDLGLVHSTNDNHLESPNEGSSIDHQVTIYLHAQNITMFPTNETWSEQLWEVMCSVADANWSLSWIQLRDVLGALS</sequence>
<keyword evidence="3" id="KW-1185">Reference proteome</keyword>
<organism evidence="2 3">
    <name type="scientific">Dorcoceras hygrometricum</name>
    <dbReference type="NCBI Taxonomy" id="472368"/>
    <lineage>
        <taxon>Eukaryota</taxon>
        <taxon>Viridiplantae</taxon>
        <taxon>Streptophyta</taxon>
        <taxon>Embryophyta</taxon>
        <taxon>Tracheophyta</taxon>
        <taxon>Spermatophyta</taxon>
        <taxon>Magnoliopsida</taxon>
        <taxon>eudicotyledons</taxon>
        <taxon>Gunneridae</taxon>
        <taxon>Pentapetalae</taxon>
        <taxon>asterids</taxon>
        <taxon>lamiids</taxon>
        <taxon>Lamiales</taxon>
        <taxon>Gesneriaceae</taxon>
        <taxon>Didymocarpoideae</taxon>
        <taxon>Trichosporeae</taxon>
        <taxon>Loxocarpinae</taxon>
        <taxon>Dorcoceras</taxon>
    </lineage>
</organism>
<name>A0A2Z7CTP9_9LAMI</name>